<organism evidence="1 2">
    <name type="scientific">Turneriella parva (strain ATCC BAA-1111 / DSM 21527 / NCTC 11395 / H)</name>
    <name type="common">Leptospira parva</name>
    <dbReference type="NCBI Taxonomy" id="869212"/>
    <lineage>
        <taxon>Bacteria</taxon>
        <taxon>Pseudomonadati</taxon>
        <taxon>Spirochaetota</taxon>
        <taxon>Spirochaetia</taxon>
        <taxon>Leptospirales</taxon>
        <taxon>Leptospiraceae</taxon>
        <taxon>Turneriella</taxon>
    </lineage>
</organism>
<dbReference type="Proteomes" id="UP000006048">
    <property type="component" value="Chromosome"/>
</dbReference>
<dbReference type="PATRIC" id="fig|869212.3.peg.1460"/>
<dbReference type="EMBL" id="CP002959">
    <property type="protein sequence ID" value="AFM12116.1"/>
    <property type="molecule type" value="Genomic_DNA"/>
</dbReference>
<evidence type="ECO:0000313" key="2">
    <source>
        <dbReference type="Proteomes" id="UP000006048"/>
    </source>
</evidence>
<evidence type="ECO:0000313" key="1">
    <source>
        <dbReference type="EMBL" id="AFM12116.1"/>
    </source>
</evidence>
<dbReference type="AlphaFoldDB" id="I4B4A9"/>
<dbReference type="RefSeq" id="WP_014802630.1">
    <property type="nucleotide sequence ID" value="NC_018020.1"/>
</dbReference>
<sequence>MKHSPFKILTLCALAGITTYANDNGLGKAQQYTPNQANWKTFATKPFAGGTNTAHDPDGVGWIKRDQWDAAKWDGTVYDPTKMTKKQFAAAICPGVDRVRGLREVFYKHKPFADNKNPTKAEIDEWHRIAINHVRALVGYTSEDRQVKKDHCMFARALWGDERRFTNKWDSKYPGKLGSAAGPCLGSKNAHCGATFLPDNADQAPYLPEGHPGCKAQQGAEGVFSGPKSNIPWSIKWSRAFCNTLAAEGFWGGHVGPWFHREKFGLNFWDTDPANNNSNAVVRAKWTGKLMPNLFKKP</sequence>
<name>I4B4A9_TURPD</name>
<dbReference type="HOGENOM" id="CLU_949277_0_0_12"/>
<protein>
    <submittedName>
        <fullName evidence="1">Uncharacterized protein</fullName>
    </submittedName>
</protein>
<dbReference type="KEGG" id="tpx:Turpa_1468"/>
<keyword evidence="2" id="KW-1185">Reference proteome</keyword>
<reference evidence="1 2" key="1">
    <citation type="submission" date="2012-06" db="EMBL/GenBank/DDBJ databases">
        <title>The complete chromosome of genome of Turneriella parva DSM 21527.</title>
        <authorList>
            <consortium name="US DOE Joint Genome Institute (JGI-PGF)"/>
            <person name="Lucas S."/>
            <person name="Han J."/>
            <person name="Lapidus A."/>
            <person name="Bruce D."/>
            <person name="Goodwin L."/>
            <person name="Pitluck S."/>
            <person name="Peters L."/>
            <person name="Kyrpides N."/>
            <person name="Mavromatis K."/>
            <person name="Ivanova N."/>
            <person name="Mikhailova N."/>
            <person name="Chertkov O."/>
            <person name="Detter J.C."/>
            <person name="Tapia R."/>
            <person name="Han C."/>
            <person name="Land M."/>
            <person name="Hauser L."/>
            <person name="Markowitz V."/>
            <person name="Cheng J.-F."/>
            <person name="Hugenholtz P."/>
            <person name="Woyke T."/>
            <person name="Wu D."/>
            <person name="Gronow S."/>
            <person name="Wellnitz S."/>
            <person name="Brambilla E."/>
            <person name="Klenk H.-P."/>
            <person name="Eisen J.A."/>
        </authorList>
    </citation>
    <scope>NUCLEOTIDE SEQUENCE [LARGE SCALE GENOMIC DNA]</scope>
    <source>
        <strain evidence="2">ATCC BAA-1111 / DSM 21527 / NCTC 11395 / H</strain>
    </source>
</reference>
<dbReference type="STRING" id="869212.Turpa_1468"/>
<proteinExistence type="predicted"/>
<gene>
    <name evidence="1" type="ordered locus">Turpa_1468</name>
</gene>
<accession>I4B4A9</accession>